<dbReference type="PROSITE" id="PS00061">
    <property type="entry name" value="ADH_SHORT"/>
    <property type="match status" value="1"/>
</dbReference>
<evidence type="ECO:0000256" key="2">
    <source>
        <dbReference type="ARBA" id="ARBA00023002"/>
    </source>
</evidence>
<evidence type="ECO:0000259" key="3">
    <source>
        <dbReference type="SMART" id="SM00822"/>
    </source>
</evidence>
<dbReference type="PRINTS" id="PR00081">
    <property type="entry name" value="GDHRDH"/>
</dbReference>
<comment type="similarity">
    <text evidence="1">Belongs to the short-chain dehydrogenases/reductases (SDR) family.</text>
</comment>
<dbReference type="PRINTS" id="PR00080">
    <property type="entry name" value="SDRFAMILY"/>
</dbReference>
<protein>
    <submittedName>
        <fullName evidence="4">Unannotated protein</fullName>
    </submittedName>
</protein>
<feature type="domain" description="Ketoreductase" evidence="3">
    <location>
        <begin position="3"/>
        <end position="187"/>
    </location>
</feature>
<dbReference type="InterPro" id="IPR020904">
    <property type="entry name" value="Sc_DH/Rdtase_CS"/>
</dbReference>
<keyword evidence="2" id="KW-0560">Oxidoreductase</keyword>
<dbReference type="FunFam" id="3.40.50.720:FF:000084">
    <property type="entry name" value="Short-chain dehydrogenase reductase"/>
    <property type="match status" value="1"/>
</dbReference>
<dbReference type="SUPFAM" id="SSF51735">
    <property type="entry name" value="NAD(P)-binding Rossmann-fold domains"/>
    <property type="match status" value="1"/>
</dbReference>
<sequence length="246" mass="25292">MSYPVLITGAASGIGRATAVALANTGRSLVLWDIQAGPLAELAAELAVPTTIAAFDVTDTEKRHEAYAAARTAQGGFSGLVHAAGVSGPEPISAFTSEAWGRTIDINLTTAAVMTHELADDLANSGEGAIVYISSIEGYFGHAWLPAYCTSKAGLLGLARAAGHELAARGVRINCVCPGAIETPMLAPLLASDDFRNSITMRTPLGRVGRPDDIADAIVFLLSQQARFITGTSLVVDGGLTSIGGI</sequence>
<accession>A0A6J7D4S8</accession>
<dbReference type="CDD" id="cd05233">
    <property type="entry name" value="SDR_c"/>
    <property type="match status" value="1"/>
</dbReference>
<dbReference type="Gene3D" id="3.40.50.720">
    <property type="entry name" value="NAD(P)-binding Rossmann-like Domain"/>
    <property type="match status" value="1"/>
</dbReference>
<proteinExistence type="inferred from homology"/>
<dbReference type="InterPro" id="IPR036291">
    <property type="entry name" value="NAD(P)-bd_dom_sf"/>
</dbReference>
<gene>
    <name evidence="4" type="ORF">UFOPK3381_00387</name>
</gene>
<dbReference type="InterPro" id="IPR002347">
    <property type="entry name" value="SDR_fam"/>
</dbReference>
<dbReference type="PANTHER" id="PTHR42760:SF133">
    <property type="entry name" value="3-OXOACYL-[ACYL-CARRIER-PROTEIN] REDUCTASE"/>
    <property type="match status" value="1"/>
</dbReference>
<organism evidence="4">
    <name type="scientific">freshwater metagenome</name>
    <dbReference type="NCBI Taxonomy" id="449393"/>
    <lineage>
        <taxon>unclassified sequences</taxon>
        <taxon>metagenomes</taxon>
        <taxon>ecological metagenomes</taxon>
    </lineage>
</organism>
<dbReference type="EMBL" id="CAFBLN010000009">
    <property type="protein sequence ID" value="CAB4863449.1"/>
    <property type="molecule type" value="Genomic_DNA"/>
</dbReference>
<reference evidence="4" key="1">
    <citation type="submission" date="2020-05" db="EMBL/GenBank/DDBJ databases">
        <authorList>
            <person name="Chiriac C."/>
            <person name="Salcher M."/>
            <person name="Ghai R."/>
            <person name="Kavagutti S V."/>
        </authorList>
    </citation>
    <scope>NUCLEOTIDE SEQUENCE</scope>
</reference>
<dbReference type="InterPro" id="IPR057326">
    <property type="entry name" value="KR_dom"/>
</dbReference>
<dbReference type="GO" id="GO:0016616">
    <property type="term" value="F:oxidoreductase activity, acting on the CH-OH group of donors, NAD or NADP as acceptor"/>
    <property type="evidence" value="ECO:0007669"/>
    <property type="project" value="TreeGrafter"/>
</dbReference>
<dbReference type="SMART" id="SM00822">
    <property type="entry name" value="PKS_KR"/>
    <property type="match status" value="1"/>
</dbReference>
<evidence type="ECO:0000256" key="1">
    <source>
        <dbReference type="ARBA" id="ARBA00006484"/>
    </source>
</evidence>
<name>A0A6J7D4S8_9ZZZZ</name>
<dbReference type="Pfam" id="PF13561">
    <property type="entry name" value="adh_short_C2"/>
    <property type="match status" value="1"/>
</dbReference>
<dbReference type="AlphaFoldDB" id="A0A6J7D4S8"/>
<evidence type="ECO:0000313" key="4">
    <source>
        <dbReference type="EMBL" id="CAB4863449.1"/>
    </source>
</evidence>
<dbReference type="PANTHER" id="PTHR42760">
    <property type="entry name" value="SHORT-CHAIN DEHYDROGENASES/REDUCTASES FAMILY MEMBER"/>
    <property type="match status" value="1"/>
</dbReference>